<evidence type="ECO:0000256" key="1">
    <source>
        <dbReference type="SAM" id="Phobius"/>
    </source>
</evidence>
<dbReference type="eggNOG" id="COG0477">
    <property type="taxonomic scope" value="Bacteria"/>
</dbReference>
<comment type="caution">
    <text evidence="2">The sequence shown here is derived from an EMBL/GenBank/DDBJ whole genome shotgun (WGS) entry which is preliminary data.</text>
</comment>
<accession>T0HWG9</accession>
<evidence type="ECO:0008006" key="4">
    <source>
        <dbReference type="Google" id="ProtNLM"/>
    </source>
</evidence>
<proteinExistence type="predicted"/>
<feature type="transmembrane region" description="Helical" evidence="1">
    <location>
        <begin position="26"/>
        <end position="46"/>
    </location>
</feature>
<protein>
    <recommendedName>
        <fullName evidence="4">Major facilitator superfamily (MFS) profile domain-containing protein</fullName>
    </recommendedName>
</protein>
<keyword evidence="1" id="KW-0812">Transmembrane</keyword>
<keyword evidence="1" id="KW-1133">Transmembrane helix</keyword>
<keyword evidence="1" id="KW-0472">Membrane</keyword>
<evidence type="ECO:0000313" key="3">
    <source>
        <dbReference type="Proteomes" id="UP000015527"/>
    </source>
</evidence>
<keyword evidence="3" id="KW-1185">Reference proteome</keyword>
<reference evidence="2 3" key="1">
    <citation type="journal article" date="2013" name="Genome Announc.">
        <title>Genome Sequence of Novosphingobium lindaniclasticum LE124T, Isolated from a Hexachlorocyclohexane Dumpsite.</title>
        <authorList>
            <person name="Saxena A."/>
            <person name="Nayyar N."/>
            <person name="Sangwan N."/>
            <person name="Kumari R."/>
            <person name="Khurana J.P."/>
            <person name="Lal R."/>
        </authorList>
    </citation>
    <scope>NUCLEOTIDE SEQUENCE [LARGE SCALE GENOMIC DNA]</scope>
    <source>
        <strain evidence="2 3">LE124</strain>
    </source>
</reference>
<dbReference type="PATRIC" id="fig|1096930.3.peg.1872"/>
<dbReference type="AlphaFoldDB" id="T0HWG9"/>
<organism evidence="2 3">
    <name type="scientific">Novosphingobium lindaniclasticum LE124</name>
    <dbReference type="NCBI Taxonomy" id="1096930"/>
    <lineage>
        <taxon>Bacteria</taxon>
        <taxon>Pseudomonadati</taxon>
        <taxon>Pseudomonadota</taxon>
        <taxon>Alphaproteobacteria</taxon>
        <taxon>Sphingomonadales</taxon>
        <taxon>Sphingomonadaceae</taxon>
        <taxon>Novosphingobium</taxon>
    </lineage>
</organism>
<dbReference type="Proteomes" id="UP000015527">
    <property type="component" value="Unassembled WGS sequence"/>
</dbReference>
<sequence>MSTSLFGGTAPAFNSWLIDATGHPLVPAYVMIAACLCGLLAPSFTAESAGKPLPRT</sequence>
<gene>
    <name evidence="2" type="ORF">L284_09415</name>
</gene>
<name>T0HWG9_9SPHN</name>
<evidence type="ECO:0000313" key="2">
    <source>
        <dbReference type="EMBL" id="EQB16508.1"/>
    </source>
</evidence>
<dbReference type="EMBL" id="ATHL01000067">
    <property type="protein sequence ID" value="EQB16508.1"/>
    <property type="molecule type" value="Genomic_DNA"/>
</dbReference>